<dbReference type="AlphaFoldDB" id="V2U9M8"/>
<evidence type="ECO:0000313" key="6">
    <source>
        <dbReference type="Proteomes" id="UP000018418"/>
    </source>
</evidence>
<reference evidence="5 6" key="1">
    <citation type="submission" date="2013-10" db="EMBL/GenBank/DDBJ databases">
        <title>The Genome Sequence of Acinetobacter brisouii CIP 110357.</title>
        <authorList>
            <consortium name="The Broad Institute Genomics Platform"/>
            <consortium name="The Broad Institute Genome Sequencing Center for Infectious Disease"/>
            <person name="Cerqueira G."/>
            <person name="Feldgarden M."/>
            <person name="Courvalin P."/>
            <person name="Grillot-Courvalin C."/>
            <person name="Clermont D."/>
            <person name="Rocha E."/>
            <person name="Yoon E.-J."/>
            <person name="Nemec A."/>
            <person name="Young S.K."/>
            <person name="Zeng Q."/>
            <person name="Gargeya S."/>
            <person name="Fitzgerald M."/>
            <person name="Abouelleil A."/>
            <person name="Alvarado L."/>
            <person name="Berlin A.M."/>
            <person name="Chapman S.B."/>
            <person name="Gainer-Dewar J."/>
            <person name="Goldberg J."/>
            <person name="Gnerre S."/>
            <person name="Griggs A."/>
            <person name="Gujja S."/>
            <person name="Hansen M."/>
            <person name="Howarth C."/>
            <person name="Imamovic A."/>
            <person name="Ireland A."/>
            <person name="Larimer J."/>
            <person name="McCowan C."/>
            <person name="Murphy C."/>
            <person name="Pearson M."/>
            <person name="Poon T.W."/>
            <person name="Priest M."/>
            <person name="Roberts A."/>
            <person name="Saif S."/>
            <person name="Shea T."/>
            <person name="Sykes S."/>
            <person name="Wortman J."/>
            <person name="Nusbaum C."/>
            <person name="Birren B."/>
        </authorList>
    </citation>
    <scope>NUCLEOTIDE SEQUENCE [LARGE SCALE GENOMIC DNA]</scope>
    <source>
        <strain evidence="5 6">CIP 110357</strain>
    </source>
</reference>
<comment type="similarity">
    <text evidence="1">Belongs to the transglycosylase Slt family.</text>
</comment>
<dbReference type="OrthoDB" id="9815002at2"/>
<evidence type="ECO:0000256" key="3">
    <source>
        <dbReference type="SAM" id="SignalP"/>
    </source>
</evidence>
<proteinExistence type="inferred from homology"/>
<feature type="signal peptide" evidence="3">
    <location>
        <begin position="1"/>
        <end position="27"/>
    </location>
</feature>
<feature type="domain" description="Transglycosylase SLT" evidence="4">
    <location>
        <begin position="92"/>
        <end position="197"/>
    </location>
</feature>
<dbReference type="Pfam" id="PF01464">
    <property type="entry name" value="SLT"/>
    <property type="match status" value="1"/>
</dbReference>
<sequence>MKILNKIALLSLYCCGSCLWIASVTHAGQIYTYEDRNGTPLLTNRKQSGPHLTKVKVTYYADSNIHSYHNWGGSEAAVLPSYSKNKDAFDQMIHHAAQQHGLSEGLIKAIMHTESGFNSNARSPVGAQGLMQLMPATAKRFNVSNPYDPQQNILGGAKYLSLLLKRYSGNTHLALAAYNAGEGNVDKYGGVPPFRETQDYVRRVMSRYNNLYASGIRIDSAKDKDSEPASAITSTATKNSSPVFTSHKTASSRKIIQLSNGTFTDIAVRN</sequence>
<feature type="region of interest" description="Disordered" evidence="2">
    <location>
        <begin position="223"/>
        <end position="245"/>
    </location>
</feature>
<dbReference type="PANTHER" id="PTHR37423">
    <property type="entry name" value="SOLUBLE LYTIC MUREIN TRANSGLYCOSYLASE-RELATED"/>
    <property type="match status" value="1"/>
</dbReference>
<dbReference type="RefSeq" id="WP_004900274.1">
    <property type="nucleotide sequence ID" value="NZ_BBTI01000002.1"/>
</dbReference>
<name>V2U9M8_9GAMM</name>
<dbReference type="InterPro" id="IPR023346">
    <property type="entry name" value="Lysozyme-like_dom_sf"/>
</dbReference>
<evidence type="ECO:0000313" key="5">
    <source>
        <dbReference type="EMBL" id="ESK51243.1"/>
    </source>
</evidence>
<dbReference type="PATRIC" id="fig|1341683.3.peg.1737"/>
<dbReference type="STRING" id="396323.VH98_02230"/>
<accession>V2U9M8</accession>
<dbReference type="PANTHER" id="PTHR37423:SF2">
    <property type="entry name" value="MEMBRANE-BOUND LYTIC MUREIN TRANSGLYCOSYLASE C"/>
    <property type="match status" value="1"/>
</dbReference>
<protein>
    <recommendedName>
        <fullName evidence="4">Transglycosylase SLT domain-containing protein</fullName>
    </recommendedName>
</protein>
<evidence type="ECO:0000256" key="1">
    <source>
        <dbReference type="ARBA" id="ARBA00007734"/>
    </source>
</evidence>
<dbReference type="Gene3D" id="1.10.530.10">
    <property type="match status" value="1"/>
</dbReference>
<dbReference type="EMBL" id="AYEU01000006">
    <property type="protein sequence ID" value="ESK51243.1"/>
    <property type="molecule type" value="Genomic_DNA"/>
</dbReference>
<keyword evidence="6" id="KW-1185">Reference proteome</keyword>
<dbReference type="InterPro" id="IPR008258">
    <property type="entry name" value="Transglycosylase_SLT_dom_1"/>
</dbReference>
<dbReference type="Proteomes" id="UP000018418">
    <property type="component" value="Unassembled WGS sequence"/>
</dbReference>
<organism evidence="5 6">
    <name type="scientific">Acinetobacter brisouii CIP 110357</name>
    <dbReference type="NCBI Taxonomy" id="1341683"/>
    <lineage>
        <taxon>Bacteria</taxon>
        <taxon>Pseudomonadati</taxon>
        <taxon>Pseudomonadota</taxon>
        <taxon>Gammaproteobacteria</taxon>
        <taxon>Moraxellales</taxon>
        <taxon>Moraxellaceae</taxon>
        <taxon>Acinetobacter</taxon>
    </lineage>
</organism>
<dbReference type="SUPFAM" id="SSF53955">
    <property type="entry name" value="Lysozyme-like"/>
    <property type="match status" value="1"/>
</dbReference>
<gene>
    <name evidence="5" type="ORF">P255_01750</name>
</gene>
<dbReference type="CDD" id="cd00254">
    <property type="entry name" value="LT-like"/>
    <property type="match status" value="1"/>
</dbReference>
<comment type="caution">
    <text evidence="5">The sequence shown here is derived from an EMBL/GenBank/DDBJ whole genome shotgun (WGS) entry which is preliminary data.</text>
</comment>
<feature type="compositionally biased region" description="Polar residues" evidence="2">
    <location>
        <begin position="231"/>
        <end position="245"/>
    </location>
</feature>
<keyword evidence="3" id="KW-0732">Signal</keyword>
<dbReference type="HOGENOM" id="CLU_065765_1_1_6"/>
<feature type="chain" id="PRO_5004709402" description="Transglycosylase SLT domain-containing protein" evidence="3">
    <location>
        <begin position="28"/>
        <end position="270"/>
    </location>
</feature>
<evidence type="ECO:0000259" key="4">
    <source>
        <dbReference type="Pfam" id="PF01464"/>
    </source>
</evidence>
<evidence type="ECO:0000256" key="2">
    <source>
        <dbReference type="SAM" id="MobiDB-lite"/>
    </source>
</evidence>